<sequence>MAAACVEVAPREVMALSVCTVTAGGRCWERRQGRGHGNDARCGCIGVFIASPTYSALSVCEGGTPTNPLLPTTGDGNRTSMTMCGSMDVVICSSNLMPWSRSQHGSVMSVFVSVHKFVRVDQEKAEKPERDRLICLGRFLRWVTRERVSGSSFSGSVE</sequence>
<dbReference type="AlphaFoldDB" id="A0A426XZL7"/>
<accession>A0A426XZL7</accession>
<reference evidence="1 2" key="1">
    <citation type="journal article" date="2014" name="Agronomy (Basel)">
        <title>A Draft Genome Sequence for Ensete ventricosum, the Drought-Tolerant Tree Against Hunger.</title>
        <authorList>
            <person name="Harrison J."/>
            <person name="Moore K.A."/>
            <person name="Paszkiewicz K."/>
            <person name="Jones T."/>
            <person name="Grant M."/>
            <person name="Ambacheew D."/>
            <person name="Muzemil S."/>
            <person name="Studholme D.J."/>
        </authorList>
    </citation>
    <scope>NUCLEOTIDE SEQUENCE [LARGE SCALE GENOMIC DNA]</scope>
</reference>
<comment type="caution">
    <text evidence="1">The sequence shown here is derived from an EMBL/GenBank/DDBJ whole genome shotgun (WGS) entry which is preliminary data.</text>
</comment>
<dbReference type="Proteomes" id="UP000287651">
    <property type="component" value="Unassembled WGS sequence"/>
</dbReference>
<evidence type="ECO:0000313" key="1">
    <source>
        <dbReference type="EMBL" id="RRT44987.1"/>
    </source>
</evidence>
<gene>
    <name evidence="1" type="ORF">B296_00039872</name>
</gene>
<protein>
    <submittedName>
        <fullName evidence="1">Uncharacterized protein</fullName>
    </submittedName>
</protein>
<proteinExistence type="predicted"/>
<name>A0A426XZL7_ENSVE</name>
<dbReference type="EMBL" id="AMZH03016116">
    <property type="protein sequence ID" value="RRT44987.1"/>
    <property type="molecule type" value="Genomic_DNA"/>
</dbReference>
<organism evidence="1 2">
    <name type="scientific">Ensete ventricosum</name>
    <name type="common">Abyssinian banana</name>
    <name type="synonym">Musa ensete</name>
    <dbReference type="NCBI Taxonomy" id="4639"/>
    <lineage>
        <taxon>Eukaryota</taxon>
        <taxon>Viridiplantae</taxon>
        <taxon>Streptophyta</taxon>
        <taxon>Embryophyta</taxon>
        <taxon>Tracheophyta</taxon>
        <taxon>Spermatophyta</taxon>
        <taxon>Magnoliopsida</taxon>
        <taxon>Liliopsida</taxon>
        <taxon>Zingiberales</taxon>
        <taxon>Musaceae</taxon>
        <taxon>Ensete</taxon>
    </lineage>
</organism>
<evidence type="ECO:0000313" key="2">
    <source>
        <dbReference type="Proteomes" id="UP000287651"/>
    </source>
</evidence>